<comment type="pathway">
    <text evidence="1">Lipid metabolism; fatty acid beta-oxidation.</text>
</comment>
<gene>
    <name evidence="10" type="ORF">HNQ88_000730</name>
</gene>
<dbReference type="EMBL" id="JAVDQD010000001">
    <property type="protein sequence ID" value="MDR6237754.1"/>
    <property type="molecule type" value="Genomic_DNA"/>
</dbReference>
<comment type="caution">
    <text evidence="10">The sequence shown here is derived from an EMBL/GenBank/DDBJ whole genome shotgun (WGS) entry which is preliminary data.</text>
</comment>
<comment type="catalytic activity">
    <reaction evidence="7">
        <text>a (3S)-3-hydroxyacyl-CoA + NAD(+) = a 3-oxoacyl-CoA + NADH + H(+)</text>
        <dbReference type="Rhea" id="RHEA:22432"/>
        <dbReference type="ChEBI" id="CHEBI:15378"/>
        <dbReference type="ChEBI" id="CHEBI:57318"/>
        <dbReference type="ChEBI" id="CHEBI:57540"/>
        <dbReference type="ChEBI" id="CHEBI:57945"/>
        <dbReference type="ChEBI" id="CHEBI:90726"/>
        <dbReference type="EC" id="1.1.1.35"/>
    </reaction>
</comment>
<keyword evidence="3" id="KW-0442">Lipid degradation</keyword>
<dbReference type="Proteomes" id="UP001185092">
    <property type="component" value="Unassembled WGS sequence"/>
</dbReference>
<evidence type="ECO:0000256" key="7">
    <source>
        <dbReference type="ARBA" id="ARBA00049556"/>
    </source>
</evidence>
<feature type="domain" description="3-hydroxyacyl-CoA dehydrogenase C-terminal" evidence="8">
    <location>
        <begin position="208"/>
        <end position="307"/>
    </location>
</feature>
<name>A0AAE3XMK8_9BACT</name>
<dbReference type="GO" id="GO:0003857">
    <property type="term" value="F:(3S)-3-hydroxyacyl-CoA dehydrogenase (NAD+) activity"/>
    <property type="evidence" value="ECO:0007669"/>
    <property type="project" value="UniProtKB-EC"/>
</dbReference>
<evidence type="ECO:0000313" key="10">
    <source>
        <dbReference type="EMBL" id="MDR6237754.1"/>
    </source>
</evidence>
<protein>
    <submittedName>
        <fullName evidence="10">3-hydroxyacyl-CoA dehydrogenase</fullName>
        <ecNumber evidence="10">1.1.1.35</ecNumber>
    </submittedName>
</protein>
<dbReference type="CDD" id="cd06558">
    <property type="entry name" value="crotonase-like"/>
    <property type="match status" value="1"/>
</dbReference>
<dbReference type="Pfam" id="PF00725">
    <property type="entry name" value="3HCDH"/>
    <property type="match status" value="2"/>
</dbReference>
<dbReference type="Gene3D" id="1.10.1040.50">
    <property type="match status" value="1"/>
</dbReference>
<dbReference type="GO" id="GO:0016042">
    <property type="term" value="P:lipid catabolic process"/>
    <property type="evidence" value="ECO:0007669"/>
    <property type="project" value="UniProtKB-KW"/>
</dbReference>
<sequence>MNRKIRKVAILGSGIMGSRIACHFANIGVEVLLLDICPSELNDSEISKSLSLDHPLVRNRIVNEALSKTLKSKPSPIYDQSFSKRITTGNFDDDMENIASCDWIIEAVIEDLKIKKLVFDKVELHRKAGTLISTNTSGIPIHMMTEGRSDDFNKHFAGTHFFNPPRYLPLLEIIPTKHTDSKVIDFYQHFGKRFLGKTTVLCKDTPAFIGNRIGIFTLLKTFESMQKFDLNIDEIDKLTGTIIGRPKSATFRTCDVVGFDTFAKVSDFLYHSLPNDESRNTFKMPDFCNKMIEKKWLGDKTKQGFYKKTKNEKGEKIILTLNLSNFEYESRQKVSFASLELAKNEDSLEKRIKQLISSKDKAGLFLKDMFFGLFKYVSHRLPEITESLYKIDDATKAGFGWELGPFQLWDALGVEKTTKYMEEAGYNPAPWVNEMIKKGIDSFYQINDGIKSYYNIEAGEQQKIPGIDNFIILKDLKGTNREVWSDSGTTLYDIGDGIVNLEFHTKMNTMGSEVIQGINKAIDDAERNYKGLVIANEGQNFSAGANLGLIFMHAIEQEFDEIDFMIRSFQKTMMRARYSSIPVVVAPHAMTLGGGCELTLHANAVQAAAETYIGLVEFGVGLIPAGGGTKEMALRISDAFHKGDVEYNQLQEVFMNIATAKVATSAHEAINQWILRECDGISVNRQLQIADAKAKALLLANQGFVQPHERKDVKVQGKGAMALFLTGIHGMKIGNYISEHDAKIAQKLAYVICGGDLSSPTLVSEQYLLDLEREAFLSLTGEKKTLERIQAILKGGKPLRN</sequence>
<dbReference type="PANTHER" id="PTHR48075">
    <property type="entry name" value="3-HYDROXYACYL-COA DEHYDROGENASE FAMILY PROTEIN"/>
    <property type="match status" value="1"/>
</dbReference>
<organism evidence="10 11">
    <name type="scientific">Aureibacter tunicatorum</name>
    <dbReference type="NCBI Taxonomy" id="866807"/>
    <lineage>
        <taxon>Bacteria</taxon>
        <taxon>Pseudomonadati</taxon>
        <taxon>Bacteroidota</taxon>
        <taxon>Cytophagia</taxon>
        <taxon>Cytophagales</taxon>
        <taxon>Persicobacteraceae</taxon>
        <taxon>Aureibacter</taxon>
    </lineage>
</organism>
<evidence type="ECO:0000256" key="3">
    <source>
        <dbReference type="ARBA" id="ARBA00022963"/>
    </source>
</evidence>
<feature type="domain" description="3-hydroxyacyl-CoA dehydrogenase C-terminal" evidence="8">
    <location>
        <begin position="373"/>
        <end position="439"/>
    </location>
</feature>
<dbReference type="Pfam" id="PF00378">
    <property type="entry name" value="ECH_1"/>
    <property type="match status" value="1"/>
</dbReference>
<evidence type="ECO:0000256" key="2">
    <source>
        <dbReference type="ARBA" id="ARBA00022832"/>
    </source>
</evidence>
<dbReference type="GO" id="GO:0006631">
    <property type="term" value="P:fatty acid metabolic process"/>
    <property type="evidence" value="ECO:0007669"/>
    <property type="project" value="UniProtKB-KW"/>
</dbReference>
<evidence type="ECO:0000259" key="9">
    <source>
        <dbReference type="Pfam" id="PF02737"/>
    </source>
</evidence>
<dbReference type="SUPFAM" id="SSF48179">
    <property type="entry name" value="6-phosphogluconate dehydrogenase C-terminal domain-like"/>
    <property type="match status" value="2"/>
</dbReference>
<dbReference type="Gene3D" id="3.90.226.10">
    <property type="entry name" value="2-enoyl-CoA Hydratase, Chain A, domain 1"/>
    <property type="match status" value="1"/>
</dbReference>
<dbReference type="SUPFAM" id="SSF51735">
    <property type="entry name" value="NAD(P)-binding Rossmann-fold domains"/>
    <property type="match status" value="1"/>
</dbReference>
<keyword evidence="5" id="KW-0520">NAD</keyword>
<dbReference type="SUPFAM" id="SSF52096">
    <property type="entry name" value="ClpP/crotonase"/>
    <property type="match status" value="1"/>
</dbReference>
<dbReference type="GO" id="GO:0070403">
    <property type="term" value="F:NAD+ binding"/>
    <property type="evidence" value="ECO:0007669"/>
    <property type="project" value="InterPro"/>
</dbReference>
<feature type="domain" description="3-hydroxyacyl-CoA dehydrogenase NAD binding" evidence="9">
    <location>
        <begin position="7"/>
        <end position="205"/>
    </location>
</feature>
<evidence type="ECO:0000256" key="5">
    <source>
        <dbReference type="ARBA" id="ARBA00023027"/>
    </source>
</evidence>
<keyword evidence="4 10" id="KW-0560">Oxidoreductase</keyword>
<dbReference type="Pfam" id="PF02737">
    <property type="entry name" value="3HCDH_N"/>
    <property type="match status" value="1"/>
</dbReference>
<dbReference type="InterPro" id="IPR008927">
    <property type="entry name" value="6-PGluconate_DH-like_C_sf"/>
</dbReference>
<reference evidence="10" key="1">
    <citation type="submission" date="2023-07" db="EMBL/GenBank/DDBJ databases">
        <title>Genomic Encyclopedia of Type Strains, Phase IV (KMG-IV): sequencing the most valuable type-strain genomes for metagenomic binning, comparative biology and taxonomic classification.</title>
        <authorList>
            <person name="Goeker M."/>
        </authorList>
    </citation>
    <scope>NUCLEOTIDE SEQUENCE</scope>
    <source>
        <strain evidence="10">DSM 26174</strain>
    </source>
</reference>
<dbReference type="InterPro" id="IPR001753">
    <property type="entry name" value="Enoyl-CoA_hydra/iso"/>
</dbReference>
<dbReference type="InterPro" id="IPR006108">
    <property type="entry name" value="3HC_DH_C"/>
</dbReference>
<evidence type="ECO:0000256" key="4">
    <source>
        <dbReference type="ARBA" id="ARBA00023002"/>
    </source>
</evidence>
<proteinExistence type="predicted"/>
<evidence type="ECO:0000256" key="6">
    <source>
        <dbReference type="ARBA" id="ARBA00023098"/>
    </source>
</evidence>
<keyword evidence="11" id="KW-1185">Reference proteome</keyword>
<dbReference type="InterPro" id="IPR029045">
    <property type="entry name" value="ClpP/crotonase-like_dom_sf"/>
</dbReference>
<dbReference type="Gene3D" id="3.40.50.720">
    <property type="entry name" value="NAD(P)-binding Rossmann-like Domain"/>
    <property type="match status" value="1"/>
</dbReference>
<dbReference type="AlphaFoldDB" id="A0AAE3XMK8"/>
<dbReference type="InterPro" id="IPR006176">
    <property type="entry name" value="3-OHacyl-CoA_DH_NAD-bd"/>
</dbReference>
<dbReference type="RefSeq" id="WP_309937223.1">
    <property type="nucleotide sequence ID" value="NZ_AP025305.1"/>
</dbReference>
<dbReference type="InterPro" id="IPR036291">
    <property type="entry name" value="NAD(P)-bd_dom_sf"/>
</dbReference>
<keyword evidence="2" id="KW-0276">Fatty acid metabolism</keyword>
<evidence type="ECO:0000259" key="8">
    <source>
        <dbReference type="Pfam" id="PF00725"/>
    </source>
</evidence>
<dbReference type="PANTHER" id="PTHR48075:SF7">
    <property type="entry name" value="3-HYDROXYACYL-COA DEHYDROGENASE-RELATED"/>
    <property type="match status" value="1"/>
</dbReference>
<evidence type="ECO:0000313" key="11">
    <source>
        <dbReference type="Proteomes" id="UP001185092"/>
    </source>
</evidence>
<dbReference type="EC" id="1.1.1.35" evidence="10"/>
<keyword evidence="6" id="KW-0443">Lipid metabolism</keyword>
<evidence type="ECO:0000256" key="1">
    <source>
        <dbReference type="ARBA" id="ARBA00005005"/>
    </source>
</evidence>
<accession>A0AAE3XMK8</accession>